<protein>
    <submittedName>
        <fullName evidence="7">MFS general substrate transporter</fullName>
    </submittedName>
</protein>
<accession>A0A177CGC3</accession>
<dbReference type="STRING" id="1460663.A0A177CGC3"/>
<feature type="transmembrane region" description="Helical" evidence="5">
    <location>
        <begin position="49"/>
        <end position="70"/>
    </location>
</feature>
<evidence type="ECO:0000313" key="7">
    <source>
        <dbReference type="EMBL" id="OAG05992.1"/>
    </source>
</evidence>
<evidence type="ECO:0000313" key="8">
    <source>
        <dbReference type="Proteomes" id="UP000077069"/>
    </source>
</evidence>
<dbReference type="GeneID" id="28757958"/>
<dbReference type="GO" id="GO:0015606">
    <property type="term" value="F:spermidine transmembrane transporter activity"/>
    <property type="evidence" value="ECO:0007669"/>
    <property type="project" value="TreeGrafter"/>
</dbReference>
<dbReference type="PANTHER" id="PTHR23502:SF38">
    <property type="entry name" value="POLYAMINE TRANSPORTER 4"/>
    <property type="match status" value="1"/>
</dbReference>
<dbReference type="InterPro" id="IPR036259">
    <property type="entry name" value="MFS_trans_sf"/>
</dbReference>
<evidence type="ECO:0000256" key="5">
    <source>
        <dbReference type="SAM" id="Phobius"/>
    </source>
</evidence>
<gene>
    <name evidence="7" type="ORF">CC84DRAFT_1092620</name>
</gene>
<keyword evidence="3 5" id="KW-1133">Transmembrane helix</keyword>
<dbReference type="OrthoDB" id="3936150at2759"/>
<dbReference type="SUPFAM" id="SSF103473">
    <property type="entry name" value="MFS general substrate transporter"/>
    <property type="match status" value="1"/>
</dbReference>
<sequence>DPLNPHKWSLVRRWFQACTVSGIAFAGTFVSSVFTPAMEKSATDLRSSIIMGSLAYLIHPIGLTLGSPFAAPFNETFGRKPILLINLPIFALFVLGIGFAHSMVTFVVLCFSTGIFAALSLIIGPGILSDQWQPEMIKG</sequence>
<feature type="transmembrane region" description="Helical" evidence="5">
    <location>
        <begin position="14"/>
        <end position="37"/>
    </location>
</feature>
<dbReference type="PROSITE" id="PS50850">
    <property type="entry name" value="MFS"/>
    <property type="match status" value="1"/>
</dbReference>
<dbReference type="Gene3D" id="1.20.1250.20">
    <property type="entry name" value="MFS general substrate transporter like domains"/>
    <property type="match status" value="1"/>
</dbReference>
<keyword evidence="4 5" id="KW-0472">Membrane</keyword>
<organism evidence="7 8">
    <name type="scientific">Paraphaeosphaeria sporulosa</name>
    <dbReference type="NCBI Taxonomy" id="1460663"/>
    <lineage>
        <taxon>Eukaryota</taxon>
        <taxon>Fungi</taxon>
        <taxon>Dikarya</taxon>
        <taxon>Ascomycota</taxon>
        <taxon>Pezizomycotina</taxon>
        <taxon>Dothideomycetes</taxon>
        <taxon>Pleosporomycetidae</taxon>
        <taxon>Pleosporales</taxon>
        <taxon>Massarineae</taxon>
        <taxon>Didymosphaeriaceae</taxon>
        <taxon>Paraphaeosphaeria</taxon>
    </lineage>
</organism>
<dbReference type="GO" id="GO:0000297">
    <property type="term" value="F:spermine transmembrane transporter activity"/>
    <property type="evidence" value="ECO:0007669"/>
    <property type="project" value="TreeGrafter"/>
</dbReference>
<evidence type="ECO:0000256" key="3">
    <source>
        <dbReference type="ARBA" id="ARBA00022989"/>
    </source>
</evidence>
<dbReference type="InterPro" id="IPR020846">
    <property type="entry name" value="MFS_dom"/>
</dbReference>
<dbReference type="AlphaFoldDB" id="A0A177CGC3"/>
<keyword evidence="2 5" id="KW-0812">Transmembrane</keyword>
<evidence type="ECO:0000256" key="1">
    <source>
        <dbReference type="ARBA" id="ARBA00004141"/>
    </source>
</evidence>
<dbReference type="EMBL" id="KV441552">
    <property type="protein sequence ID" value="OAG05992.1"/>
    <property type="molecule type" value="Genomic_DNA"/>
</dbReference>
<evidence type="ECO:0000256" key="2">
    <source>
        <dbReference type="ARBA" id="ARBA00022692"/>
    </source>
</evidence>
<dbReference type="Pfam" id="PF07690">
    <property type="entry name" value="MFS_1"/>
    <property type="match status" value="1"/>
</dbReference>
<dbReference type="RefSeq" id="XP_018036357.1">
    <property type="nucleotide sequence ID" value="XM_018174472.1"/>
</dbReference>
<feature type="domain" description="Major facilitator superfamily (MFS) profile" evidence="6">
    <location>
        <begin position="16"/>
        <end position="139"/>
    </location>
</feature>
<feature type="transmembrane region" description="Helical" evidence="5">
    <location>
        <begin position="82"/>
        <end position="100"/>
    </location>
</feature>
<evidence type="ECO:0000256" key="4">
    <source>
        <dbReference type="ARBA" id="ARBA00023136"/>
    </source>
</evidence>
<keyword evidence="8" id="KW-1185">Reference proteome</keyword>
<dbReference type="Proteomes" id="UP000077069">
    <property type="component" value="Unassembled WGS sequence"/>
</dbReference>
<dbReference type="PANTHER" id="PTHR23502">
    <property type="entry name" value="MAJOR FACILITATOR SUPERFAMILY"/>
    <property type="match status" value="1"/>
</dbReference>
<name>A0A177CGC3_9PLEO</name>
<feature type="non-terminal residue" evidence="7">
    <location>
        <position position="1"/>
    </location>
</feature>
<dbReference type="InParanoid" id="A0A177CGC3"/>
<dbReference type="InterPro" id="IPR011701">
    <property type="entry name" value="MFS"/>
</dbReference>
<evidence type="ECO:0000259" key="6">
    <source>
        <dbReference type="PROSITE" id="PS50850"/>
    </source>
</evidence>
<comment type="subcellular location">
    <subcellularLocation>
        <location evidence="1">Membrane</location>
        <topology evidence="1">Multi-pass membrane protein</topology>
    </subcellularLocation>
</comment>
<dbReference type="GO" id="GO:0005886">
    <property type="term" value="C:plasma membrane"/>
    <property type="evidence" value="ECO:0007669"/>
    <property type="project" value="TreeGrafter"/>
</dbReference>
<feature type="transmembrane region" description="Helical" evidence="5">
    <location>
        <begin position="106"/>
        <end position="128"/>
    </location>
</feature>
<proteinExistence type="predicted"/>
<reference evidence="7 8" key="1">
    <citation type="submission" date="2016-05" db="EMBL/GenBank/DDBJ databases">
        <title>Comparative analysis of secretome profiles of manganese(II)-oxidizing ascomycete fungi.</title>
        <authorList>
            <consortium name="DOE Joint Genome Institute"/>
            <person name="Zeiner C.A."/>
            <person name="Purvine S.O."/>
            <person name="Zink E.M."/>
            <person name="Wu S."/>
            <person name="Pasa-Tolic L."/>
            <person name="Chaput D.L."/>
            <person name="Haridas S."/>
            <person name="Grigoriev I.V."/>
            <person name="Santelli C.M."/>
            <person name="Hansel C.M."/>
        </authorList>
    </citation>
    <scope>NUCLEOTIDE SEQUENCE [LARGE SCALE GENOMIC DNA]</scope>
    <source>
        <strain evidence="7 8">AP3s5-JAC2a</strain>
    </source>
</reference>